<evidence type="ECO:0000256" key="2">
    <source>
        <dbReference type="SAM" id="MobiDB-lite"/>
    </source>
</evidence>
<comment type="subcellular location">
    <subcellularLocation>
        <location evidence="1">Virion</location>
    </subcellularLocation>
</comment>
<accession>H4GJF1</accession>
<gene>
    <name evidence="4" type="ORF">PS3_16995</name>
</gene>
<dbReference type="InterPro" id="IPR054612">
    <property type="entry name" value="Phage_capsid-like_C"/>
</dbReference>
<comment type="caution">
    <text evidence="4">The sequence shown here is derived from an EMBL/GenBank/DDBJ whole genome shotgun (WGS) entry which is preliminary data.</text>
</comment>
<sequence length="376" mass="41770">MNFYQMKRNAMNIGDELQQANEKLNDMLNNPQISTEDITAQQKVVDTVQQRFKIANAQLAKEEAKQKDNLVKESNQMDPQEKRKSAFAELVRKTMAKESVPASIYQALGDNDSTGGNKFLPKTVSTNIITGPQEHNPLRDISTVTQITNLEIPRLSFTLDDDGFIQDGDTAKEIQAKGDTVQFTRNKFKVKVGLSETVLLGSDANLAAYVENELTNGVTRKERNVAFAESPAKENEKHMSFYDASVGIKSVSGSDLYDAITNAVADLHEDYRENATIVMAYKDYLKIIKTLANGSTTLYGAQPEAVLGKPVVFTDAATTPVVGDFSYSQYNYDINTIYDEDKDVDTGIEKFVLTAWFDHQIKLSSAFRLAKVTPGK</sequence>
<evidence type="ECO:0000259" key="3">
    <source>
        <dbReference type="Pfam" id="PF05065"/>
    </source>
</evidence>
<evidence type="ECO:0000313" key="4">
    <source>
        <dbReference type="EMBL" id="EHS86874.1"/>
    </source>
</evidence>
<evidence type="ECO:0000313" key="5">
    <source>
        <dbReference type="Proteomes" id="UP000004567"/>
    </source>
</evidence>
<name>H4GJF1_9LACO</name>
<feature type="domain" description="Phage capsid-like C-terminal" evidence="3">
    <location>
        <begin position="119"/>
        <end position="371"/>
    </location>
</feature>
<dbReference type="AlphaFoldDB" id="H4GJF1"/>
<protein>
    <submittedName>
        <fullName evidence="4">Prophage L54a, major capsid protein, putative</fullName>
    </submittedName>
</protein>
<evidence type="ECO:0000256" key="1">
    <source>
        <dbReference type="ARBA" id="ARBA00004328"/>
    </source>
</evidence>
<dbReference type="Pfam" id="PF05065">
    <property type="entry name" value="Phage_capsid"/>
    <property type="match status" value="1"/>
</dbReference>
<dbReference type="Proteomes" id="UP000004567">
    <property type="component" value="Unassembled WGS sequence"/>
</dbReference>
<proteinExistence type="predicted"/>
<dbReference type="OrthoDB" id="1937417at2"/>
<dbReference type="SUPFAM" id="SSF56563">
    <property type="entry name" value="Major capsid protein gp5"/>
    <property type="match status" value="1"/>
</dbReference>
<dbReference type="InterPro" id="IPR024455">
    <property type="entry name" value="Phage_capsid"/>
</dbReference>
<reference evidence="4 5" key="1">
    <citation type="journal article" date="2013" name="Genome Announc.">
        <title>Genome Sequence of Lactobacillus gastricus PS3, a Strain Isolated from Human Milk.</title>
        <authorList>
            <person name="Martin V."/>
            <person name="Cardenas N."/>
            <person name="Jimenez E."/>
            <person name="Maldonado A."/>
            <person name="Rodriguez J.M."/>
            <person name="Fernandez L."/>
        </authorList>
    </citation>
    <scope>NUCLEOTIDE SEQUENCE [LARGE SCALE GENOMIC DNA]</scope>
    <source>
        <strain evidence="4 5">PS3</strain>
    </source>
</reference>
<dbReference type="EMBL" id="AICN01000036">
    <property type="protein sequence ID" value="EHS86874.1"/>
    <property type="molecule type" value="Genomic_DNA"/>
</dbReference>
<dbReference type="Gene3D" id="3.30.2320.10">
    <property type="entry name" value="hypothetical protein PF0899 domain"/>
    <property type="match status" value="1"/>
</dbReference>
<dbReference type="RefSeq" id="WP_007122184.1">
    <property type="nucleotide sequence ID" value="NZ_AICN01000036.1"/>
</dbReference>
<dbReference type="STRING" id="1144300.PS3_16995"/>
<organism evidence="4 5">
    <name type="scientific">Limosilactobacillus gastricus PS3</name>
    <dbReference type="NCBI Taxonomy" id="1144300"/>
    <lineage>
        <taxon>Bacteria</taxon>
        <taxon>Bacillati</taxon>
        <taxon>Bacillota</taxon>
        <taxon>Bacilli</taxon>
        <taxon>Lactobacillales</taxon>
        <taxon>Lactobacillaceae</taxon>
        <taxon>Limosilactobacillus</taxon>
    </lineage>
</organism>
<feature type="region of interest" description="Disordered" evidence="2">
    <location>
        <begin position="63"/>
        <end position="83"/>
    </location>
</feature>
<dbReference type="PATRIC" id="fig|1144300.3.peg.879"/>
<dbReference type="NCBIfam" id="TIGR01554">
    <property type="entry name" value="major_cap_HK97"/>
    <property type="match status" value="1"/>
</dbReference>